<dbReference type="InterPro" id="IPR036259">
    <property type="entry name" value="MFS_trans_sf"/>
</dbReference>
<dbReference type="Pfam" id="PF07690">
    <property type="entry name" value="MFS_1"/>
    <property type="match status" value="1"/>
</dbReference>
<dbReference type="GO" id="GO:0000329">
    <property type="term" value="C:fungal-type vacuole membrane"/>
    <property type="evidence" value="ECO:0007669"/>
    <property type="project" value="InterPro"/>
</dbReference>
<proteinExistence type="predicted"/>
<dbReference type="Gene3D" id="1.20.1250.20">
    <property type="entry name" value="MFS general substrate transporter like domains"/>
    <property type="match status" value="1"/>
</dbReference>
<dbReference type="PANTHER" id="PTHR35895">
    <property type="entry name" value="CHROMOSOME 16, WHOLE GENOME SHOTGUN SEQUENCE"/>
    <property type="match status" value="1"/>
</dbReference>
<sequence length="589" mass="64410">MATVETAQAVSMERPSSQGSPRLFMLPFHGTGEDAQPSRAPAVAAAASNHSNDDSTSSIDHVIDKKPTETITKRQKVKRHCAKFKWWYLGGLLIFLVIFLPILFKVIVPVIVQKIVNNQSLPVESGVIRAVSPNELLVTLKTSLDTPLPATINPFELSLYNKDSDDPSPFVQIQLPEAKVNHNTTITVEEQTVNVLNENQLVWWFSNIFDQAETELSVSGKPKVSLGALNYEPKMDVTVKVPALNRLHGFTVEKLEFTGVQDGSSNNIKGKLNLPNAGVLTLGLGNLTLNIISGDITLGVVNVYNVELKPGNNTSDFDGEIYLDQLIPNLGALLDSQKDALAVGAIDLTVTGNSTIVNGQHIKYVESVLNKKTISTRIPILTLAGDILSGILSSDSQSSLVNVIGNVFGNSSLLESTWSHWSKDQTGDNSESHSTKTKRDAPRFSLVKNLVRVSVRASLKSSIGVRVSMFGVSQIAGALMMYGIGLAKMSIQTWRVMFIVCGGLTILAGVLFIPFMPRDPSSAWFLKEHERNIAVERLALDRDTRDRSEFNVSQIKEAFLDPRTWLYCSMALFICIPTPIIKVCAGLLE</sequence>
<dbReference type="InterPro" id="IPR011701">
    <property type="entry name" value="MFS"/>
</dbReference>
<keyword evidence="3" id="KW-1133">Transmembrane helix</keyword>
<keyword evidence="5" id="KW-1185">Reference proteome</keyword>
<comment type="subcellular location">
    <subcellularLocation>
        <location evidence="1">Membrane</location>
        <topology evidence="1">Multi-pass membrane protein</topology>
    </subcellularLocation>
</comment>
<feature type="compositionally biased region" description="Polar residues" evidence="2">
    <location>
        <begin position="1"/>
        <end position="20"/>
    </location>
</feature>
<dbReference type="EMBL" id="CABFNQ020000659">
    <property type="protein sequence ID" value="CAH0021584.1"/>
    <property type="molecule type" value="Genomic_DNA"/>
</dbReference>
<dbReference type="PANTHER" id="PTHR35895:SF2">
    <property type="match status" value="1"/>
</dbReference>
<organism evidence="4 5">
    <name type="scientific">Clonostachys rhizophaga</name>
    <dbReference type="NCBI Taxonomy" id="160324"/>
    <lineage>
        <taxon>Eukaryota</taxon>
        <taxon>Fungi</taxon>
        <taxon>Dikarya</taxon>
        <taxon>Ascomycota</taxon>
        <taxon>Pezizomycotina</taxon>
        <taxon>Sordariomycetes</taxon>
        <taxon>Hypocreomycetidae</taxon>
        <taxon>Hypocreales</taxon>
        <taxon>Bionectriaceae</taxon>
        <taxon>Clonostachys</taxon>
    </lineage>
</organism>
<dbReference type="AlphaFoldDB" id="A0A9N9VER5"/>
<evidence type="ECO:0000313" key="4">
    <source>
        <dbReference type="EMBL" id="CAH0021584.1"/>
    </source>
</evidence>
<evidence type="ECO:0000256" key="2">
    <source>
        <dbReference type="SAM" id="MobiDB-lite"/>
    </source>
</evidence>
<feature type="region of interest" description="Disordered" evidence="2">
    <location>
        <begin position="1"/>
        <end position="60"/>
    </location>
</feature>
<accession>A0A9N9VER5</accession>
<feature type="transmembrane region" description="Helical" evidence="3">
    <location>
        <begin position="564"/>
        <end position="588"/>
    </location>
</feature>
<reference evidence="4" key="1">
    <citation type="submission" date="2021-10" db="EMBL/GenBank/DDBJ databases">
        <authorList>
            <person name="Piombo E."/>
        </authorList>
    </citation>
    <scope>NUCLEOTIDE SEQUENCE</scope>
</reference>
<protein>
    <submittedName>
        <fullName evidence="4">Uncharacterized protein</fullName>
    </submittedName>
</protein>
<gene>
    <name evidence="4" type="ORF">CRHIZ90672A_00010262</name>
</gene>
<dbReference type="Pfam" id="PF12505">
    <property type="entry name" value="DUF3712"/>
    <property type="match status" value="1"/>
</dbReference>
<keyword evidence="3" id="KW-0812">Transmembrane</keyword>
<comment type="caution">
    <text evidence="4">The sequence shown here is derived from an EMBL/GenBank/DDBJ whole genome shotgun (WGS) entry which is preliminary data.</text>
</comment>
<feature type="transmembrane region" description="Helical" evidence="3">
    <location>
        <begin position="496"/>
        <end position="516"/>
    </location>
</feature>
<keyword evidence="3" id="KW-0472">Membrane</keyword>
<dbReference type="OrthoDB" id="10039566at2759"/>
<name>A0A9N9VER5_9HYPO</name>
<feature type="compositionally biased region" description="Low complexity" evidence="2">
    <location>
        <begin position="34"/>
        <end position="60"/>
    </location>
</feature>
<dbReference type="InterPro" id="IPR046368">
    <property type="entry name" value="Tag1"/>
</dbReference>
<feature type="transmembrane region" description="Helical" evidence="3">
    <location>
        <begin position="86"/>
        <end position="112"/>
    </location>
</feature>
<dbReference type="Proteomes" id="UP000696573">
    <property type="component" value="Unassembled WGS sequence"/>
</dbReference>
<feature type="transmembrane region" description="Helical" evidence="3">
    <location>
        <begin position="463"/>
        <end position="484"/>
    </location>
</feature>
<evidence type="ECO:0000313" key="5">
    <source>
        <dbReference type="Proteomes" id="UP000696573"/>
    </source>
</evidence>
<dbReference type="InterPro" id="IPR022185">
    <property type="entry name" value="DUF3712"/>
</dbReference>
<dbReference type="SUPFAM" id="SSF103473">
    <property type="entry name" value="MFS general substrate transporter"/>
    <property type="match status" value="1"/>
</dbReference>
<evidence type="ECO:0000256" key="3">
    <source>
        <dbReference type="SAM" id="Phobius"/>
    </source>
</evidence>
<evidence type="ECO:0000256" key="1">
    <source>
        <dbReference type="ARBA" id="ARBA00004141"/>
    </source>
</evidence>
<dbReference type="GO" id="GO:0022857">
    <property type="term" value="F:transmembrane transporter activity"/>
    <property type="evidence" value="ECO:0007669"/>
    <property type="project" value="InterPro"/>
</dbReference>